<keyword evidence="1" id="KW-1185">Reference proteome</keyword>
<evidence type="ECO:0000313" key="2">
    <source>
        <dbReference type="WBParaSite" id="nRc.2.0.1.t02212-RA"/>
    </source>
</evidence>
<organism evidence="1 2">
    <name type="scientific">Romanomermis culicivorax</name>
    <name type="common">Nematode worm</name>
    <dbReference type="NCBI Taxonomy" id="13658"/>
    <lineage>
        <taxon>Eukaryota</taxon>
        <taxon>Metazoa</taxon>
        <taxon>Ecdysozoa</taxon>
        <taxon>Nematoda</taxon>
        <taxon>Enoplea</taxon>
        <taxon>Dorylaimia</taxon>
        <taxon>Mermithida</taxon>
        <taxon>Mermithoidea</taxon>
        <taxon>Mermithidae</taxon>
        <taxon>Romanomermis</taxon>
    </lineage>
</organism>
<evidence type="ECO:0000313" key="1">
    <source>
        <dbReference type="Proteomes" id="UP000887565"/>
    </source>
</evidence>
<dbReference type="WBParaSite" id="nRc.2.0.1.t02212-RA">
    <property type="protein sequence ID" value="nRc.2.0.1.t02212-RA"/>
    <property type="gene ID" value="nRc.2.0.1.g02212"/>
</dbReference>
<proteinExistence type="predicted"/>
<dbReference type="Proteomes" id="UP000887565">
    <property type="component" value="Unplaced"/>
</dbReference>
<protein>
    <submittedName>
        <fullName evidence="2">Uncharacterized protein</fullName>
    </submittedName>
</protein>
<name>A0A915HLJ0_ROMCU</name>
<reference evidence="2" key="1">
    <citation type="submission" date="2022-11" db="UniProtKB">
        <authorList>
            <consortium name="WormBaseParasite"/>
        </authorList>
    </citation>
    <scope>IDENTIFICATION</scope>
</reference>
<dbReference type="AlphaFoldDB" id="A0A915HLJ0"/>
<sequence>MHKKNATKEPSPSFVLACLSQNVCAQYRVEKSACL</sequence>
<accession>A0A915HLJ0</accession>